<dbReference type="KEGG" id="rarg:115734683"/>
<dbReference type="Proteomes" id="UP000827889">
    <property type="component" value="Chromosome 7"/>
</dbReference>
<gene>
    <name evidence="3" type="primary">LOC115734683</name>
</gene>
<proteinExistence type="predicted"/>
<dbReference type="PANTHER" id="PTHR31267:SF7">
    <property type="entry name" value="DENTIN SIALOPHOSPHOPROTEIN-LIKE PROTEIN"/>
    <property type="match status" value="1"/>
</dbReference>
<organism evidence="2 3">
    <name type="scientific">Rhodamnia argentea</name>
    <dbReference type="NCBI Taxonomy" id="178133"/>
    <lineage>
        <taxon>Eukaryota</taxon>
        <taxon>Viridiplantae</taxon>
        <taxon>Streptophyta</taxon>
        <taxon>Embryophyta</taxon>
        <taxon>Tracheophyta</taxon>
        <taxon>Spermatophyta</taxon>
        <taxon>Magnoliopsida</taxon>
        <taxon>eudicotyledons</taxon>
        <taxon>Gunneridae</taxon>
        <taxon>Pentapetalae</taxon>
        <taxon>rosids</taxon>
        <taxon>malvids</taxon>
        <taxon>Myrtales</taxon>
        <taxon>Myrtaceae</taxon>
        <taxon>Myrtoideae</taxon>
        <taxon>Myrteae</taxon>
        <taxon>Australasian group</taxon>
        <taxon>Rhodamnia</taxon>
    </lineage>
</organism>
<dbReference type="OrthoDB" id="1630099at2759"/>
<evidence type="ECO:0000313" key="3">
    <source>
        <dbReference type="RefSeq" id="XP_030521433.1"/>
    </source>
</evidence>
<evidence type="ECO:0000313" key="2">
    <source>
        <dbReference type="Proteomes" id="UP000827889"/>
    </source>
</evidence>
<dbReference type="RefSeq" id="XP_030521433.1">
    <property type="nucleotide sequence ID" value="XM_030665573.2"/>
</dbReference>
<reference evidence="3" key="1">
    <citation type="submission" date="2025-08" db="UniProtKB">
        <authorList>
            <consortium name="RefSeq"/>
        </authorList>
    </citation>
    <scope>IDENTIFICATION</scope>
    <source>
        <tissue evidence="3">Leaf</tissue>
    </source>
</reference>
<dbReference type="GeneID" id="115734683"/>
<keyword evidence="2" id="KW-1185">Reference proteome</keyword>
<sequence length="1344" mass="146832">MPGNGVGDRDNHFFGQESLSQGHSHLDAVDQTWPGLSNNLLFGSQRQSGFPLIPDLKNYSVQQSDIDARHGSPFHIPHGLSFAQTNMQPELSGSQFHSLQTSLNGYIQGHQFFPAAQNEANFLGVDTESDQHNLVSRGFPFLDSQQVRGMDLHKRNPVKSLNAEAPVSFHFLSRQEQMGGQHSSNMQSFHGQQNGISDMQLLQQQLMLKQLQDVQRQMLQQQENWKKSSTSQLLAIAKPALASHSSVQLNGIPVNDVSSYSWQSGLTENTSWVPRGASPVLQGSSGGLVLSPEQVEGPHVMGLVPQQVDQSIYEVSHSGSRENLSQISQMEIDDIAMQQMASNVHQFPGSLYSSLPDQGSVQDGHLVSKQFEDVGLSSGFHLGHSQQVNSPQGNVSLEEFDGSVEFAHLSEAPQGKTSSSVASSQSVGTLDPTEERILFGADDSIWGAFGGGTNIVSRNYSTCDGTGSLSGFPSVQSGSWSALMQSALAETSSDNQIVQEEWSGLSVQSAKPSISNQKPLSENESARQQLAWHDDTLHTSLLSSRSVQLADNVVKSSGFPSVSGFHQSDLRALHGESENVRTASSGRSEILQADSPRIIHDFSDGNRLLERSHLQRNSSEGSQICGNIAHSSDAEGKRIMGGSWTFQQSISSSIPGDQQNNRTSGWNVIESAMPGDPAVSSNYSGNILLSFQNVSHNRSLHEQVSHDVAVCNADSVPTDGFEHDQLIDRQNSTLSNAAISPLATRRSQGESIQLLPKSHGFDFWRPVDSSMNSKESEVRGSNCSNMDRSVQTMQSLGINRMYERENFNGKENLASGFHLNASLHRSTGIFREHEWSNADEFGNLRESKQNPFGQGAQKPTGIHKFQYHPMGNLNVDMESPYGANHVSLSRAMPQQVSGAIRSPGQGHIASSNIIVQTDKSNAGMEKVDLKATEATLPGILVMSNNISSLGRSLVSSPSNENAQSSQKMLERLHKADQSREHGAASHLSSSDLNETNEAENSDESISHVRRNQYPQTASSWFEQYRTLRNSQVLQVYDARQMASVKDMQQPVIAQKPADGLQHPNSVAQAHSAFLAGPLSNICSNTTPAGEHVSLYHSLPPDAMPPKLLVKPKKRKSTISGPLAWHKEVAEGAKRLHEPSMAEEEWATATNMLVEKVDRESDPNEHVLPARKPKRRLLLTTQLMQLLFQPPPGSFLTADPSSHYEDIAYSVGRLTLGNACSIISSPNSEKTLSRMPEVLERTDDSSLPKSVDKLVGRIKNLETEMSRLGKRSSIVDLRVECQDLERFSVINRFAKFHCRGQAITNGTGTSSADSGAGAQKVFLQRYVAALPMPKNLPDRVQCLSL</sequence>
<protein>
    <submittedName>
        <fullName evidence="3">Uncharacterized protein LOC115734683</fullName>
    </submittedName>
</protein>
<accession>A0A8B8NHB1</accession>
<feature type="compositionally biased region" description="Basic and acidic residues" evidence="1">
    <location>
        <begin position="968"/>
        <end position="983"/>
    </location>
</feature>
<feature type="region of interest" description="Disordered" evidence="1">
    <location>
        <begin position="951"/>
        <end position="1010"/>
    </location>
</feature>
<name>A0A8B8NHB1_9MYRT</name>
<evidence type="ECO:0000256" key="1">
    <source>
        <dbReference type="SAM" id="MobiDB-lite"/>
    </source>
</evidence>
<dbReference type="PANTHER" id="PTHR31267">
    <property type="entry name" value="DENTIN SIALOPHOSPHOPROTEIN-LIKE PROTEIN"/>
    <property type="match status" value="1"/>
</dbReference>
<feature type="region of interest" description="Disordered" evidence="1">
    <location>
        <begin position="576"/>
        <end position="595"/>
    </location>
</feature>